<sequence>MGLLLDIQSAVLHDQSDIAPILLKLRMLAARLGSQPLADWVKHESEGYPSGVEVPDYRVLGVSYKGTFSGPFGSGINNAPISPYLIEKFAGKSWTHYEMRESIAAVDELLASSKKSGTFTIEAANLILLLQGKIYPDYACNAVTGTISRGSLAAIRHAVLNRVLELTLEIEKSVPGAAEVSLGESTVLSGNASGVTTQIAQQIIYGNYTAVSAQSGATVTISIDTGNKESLSQYLTQAGISAADAQELAELASTEKPESPAEPMGPKVKAWLLKNLKKAGSGTWKVGLAVATDVIKEALLKYYGLK</sequence>
<name>A0A2S5T065_9BURK</name>
<dbReference type="InterPro" id="IPR041304">
    <property type="entry name" value="AbiTii"/>
</dbReference>
<protein>
    <recommendedName>
        <fullName evidence="1">AbiTii domain-containing protein</fullName>
    </recommendedName>
</protein>
<gene>
    <name evidence="2" type="ORF">C1702_17790</name>
</gene>
<evidence type="ECO:0000313" key="3">
    <source>
        <dbReference type="Proteomes" id="UP000239406"/>
    </source>
</evidence>
<evidence type="ECO:0000259" key="1">
    <source>
        <dbReference type="Pfam" id="PF18864"/>
    </source>
</evidence>
<keyword evidence="3" id="KW-1185">Reference proteome</keyword>
<comment type="caution">
    <text evidence="2">The sequence shown here is derived from an EMBL/GenBank/DDBJ whole genome shotgun (WGS) entry which is preliminary data.</text>
</comment>
<dbReference type="Proteomes" id="UP000239406">
    <property type="component" value="Unassembled WGS sequence"/>
</dbReference>
<dbReference type="Pfam" id="PF18864">
    <property type="entry name" value="AbiTii"/>
    <property type="match status" value="1"/>
</dbReference>
<dbReference type="RefSeq" id="WP_104359051.1">
    <property type="nucleotide sequence ID" value="NZ_CP064338.1"/>
</dbReference>
<accession>A0A2S5T065</accession>
<proteinExistence type="predicted"/>
<feature type="domain" description="AbiTii" evidence="1">
    <location>
        <begin position="3"/>
        <end position="179"/>
    </location>
</feature>
<evidence type="ECO:0000313" key="2">
    <source>
        <dbReference type="EMBL" id="PPE68299.1"/>
    </source>
</evidence>
<dbReference type="AlphaFoldDB" id="A0A2S5T065"/>
<organism evidence="2 3">
    <name type="scientific">Caldimonas thermodepolymerans</name>
    <dbReference type="NCBI Taxonomy" id="215580"/>
    <lineage>
        <taxon>Bacteria</taxon>
        <taxon>Pseudomonadati</taxon>
        <taxon>Pseudomonadota</taxon>
        <taxon>Betaproteobacteria</taxon>
        <taxon>Burkholderiales</taxon>
        <taxon>Sphaerotilaceae</taxon>
        <taxon>Caldimonas</taxon>
    </lineage>
</organism>
<reference evidence="2 3" key="1">
    <citation type="submission" date="2018-02" db="EMBL/GenBank/DDBJ databases">
        <title>Reclassifiation of [Polyangium] brachysporum DSM 7029 as Guopingzhaonella breviflexa gen. nov., sp. nov., a member of the family Comamonadaceae.</title>
        <authorList>
            <person name="Tang B."/>
        </authorList>
    </citation>
    <scope>NUCLEOTIDE SEQUENCE [LARGE SCALE GENOMIC DNA]</scope>
    <source>
        <strain evidence="2 3">DSM 15344</strain>
    </source>
</reference>
<dbReference type="EMBL" id="PSNY01000034">
    <property type="protein sequence ID" value="PPE68299.1"/>
    <property type="molecule type" value="Genomic_DNA"/>
</dbReference>